<protein>
    <submittedName>
        <fullName evidence="1">Uncharacterized protein</fullName>
    </submittedName>
</protein>
<organism evidence="1 2">
    <name type="scientific">Corynebacterium amycolatum</name>
    <dbReference type="NCBI Taxonomy" id="43765"/>
    <lineage>
        <taxon>Bacteria</taxon>
        <taxon>Bacillati</taxon>
        <taxon>Actinomycetota</taxon>
        <taxon>Actinomycetes</taxon>
        <taxon>Mycobacteriales</taxon>
        <taxon>Corynebacteriaceae</taxon>
        <taxon>Corynebacterium</taxon>
    </lineage>
</organism>
<gene>
    <name evidence="1" type="ORF">P2W56_09860</name>
</gene>
<dbReference type="EMBL" id="CP120206">
    <property type="protein sequence ID" value="WET43711.1"/>
    <property type="molecule type" value="Genomic_DNA"/>
</dbReference>
<evidence type="ECO:0000313" key="1">
    <source>
        <dbReference type="EMBL" id="WET43711.1"/>
    </source>
</evidence>
<evidence type="ECO:0000313" key="2">
    <source>
        <dbReference type="Proteomes" id="UP001220238"/>
    </source>
</evidence>
<reference evidence="1" key="1">
    <citation type="submission" date="2023-03" db="EMBL/GenBank/DDBJ databases">
        <title>Corynebacterium amycolatum SB-1.</title>
        <authorList>
            <person name="Jo H."/>
        </authorList>
    </citation>
    <scope>NUCLEOTIDE SEQUENCE</scope>
    <source>
        <strain evidence="1">SB-1</strain>
    </source>
</reference>
<dbReference type="Proteomes" id="UP001220238">
    <property type="component" value="Chromosome"/>
</dbReference>
<proteinExistence type="predicted"/>
<dbReference type="AlphaFoldDB" id="A0AB38XUN9"/>
<name>A0AB38XUN9_CORAY</name>
<accession>A0AB38XUN9</accession>
<sequence>MEILHRGFAAAHEMAEWAEGRTETSAPDQMVVVELAQTIEDGGSGELAGIAELT</sequence>